<evidence type="ECO:0000256" key="1">
    <source>
        <dbReference type="SAM" id="MobiDB-lite"/>
    </source>
</evidence>
<dbReference type="Proteomes" id="UP001365542">
    <property type="component" value="Unassembled WGS sequence"/>
</dbReference>
<feature type="compositionally biased region" description="Low complexity" evidence="1">
    <location>
        <begin position="7"/>
        <end position="77"/>
    </location>
</feature>
<comment type="caution">
    <text evidence="3">The sequence shown here is derived from an EMBL/GenBank/DDBJ whole genome shotgun (WGS) entry which is preliminary data.</text>
</comment>
<keyword evidence="2" id="KW-0812">Transmembrane</keyword>
<feature type="transmembrane region" description="Helical" evidence="2">
    <location>
        <begin position="146"/>
        <end position="171"/>
    </location>
</feature>
<gene>
    <name evidence="3" type="ORF">TWF694_003713</name>
</gene>
<keyword evidence="2" id="KW-1133">Transmembrane helix</keyword>
<dbReference type="EMBL" id="JAVHJO010000013">
    <property type="protein sequence ID" value="KAK6530357.1"/>
    <property type="molecule type" value="Genomic_DNA"/>
</dbReference>
<accession>A0AAV9WYY6</accession>
<organism evidence="3 4">
    <name type="scientific">Orbilia ellipsospora</name>
    <dbReference type="NCBI Taxonomy" id="2528407"/>
    <lineage>
        <taxon>Eukaryota</taxon>
        <taxon>Fungi</taxon>
        <taxon>Dikarya</taxon>
        <taxon>Ascomycota</taxon>
        <taxon>Pezizomycotina</taxon>
        <taxon>Orbiliomycetes</taxon>
        <taxon>Orbiliales</taxon>
        <taxon>Orbiliaceae</taxon>
        <taxon>Orbilia</taxon>
    </lineage>
</organism>
<sequence>MSDQPVSTDSSSASAGATAESVATSTTTSDDSSSTTSSSDAIVLSASASSSTTDTGAPLTSSSSSSSDSSTISPTSSLHNPSQSLIALGAAMPAAVSISGVNSASSPSFSLCPNNTSECLLRHILDLEIARDAAKANSTDWDPINVGLTAVIGFLALVIAVVAVFQSLLAAGPGRLKASQTAIGRYSRFSRSRFSWIEMRLRSTAYTPMIDAYALYRLKSKPMRETPTTPSSAAEWSKEGKGFDKSATTAAPGEPQPPAGWLILLEYIHLSGHEDFPKIACHTDYLPQDLYAPPAYSDVFSICVLALVSGCNSLHIDGKYPRVQGLHAQLYFRDHPQLGDVAVYERYPSRADGAETWQECDIPAAMRYAGGELMWDDDLLVSDRFFRLNGTYSGMRDMDLLPIFKKMRRMLPGTMDLEDNVYSTALGALPCLSGLLLCSVNVRDAVAFGVSSAEPKNVLRQLGLALGYLPRHHGDDSFVCALENDFRFHGFEPIDDPFYTLVPADRGPWLTQANAALSFDYDGRYDAIFQINSAGQKMKIPVIFRHNLVTALLDWLDTPAAWVDPALFSQHTGGLMVEALNKILGFYGTPYAVTGFWDLLSEPSLRQNNLRAQQYSTADLDAVDGLKAERPESESMRFIKRVLWLRALCLAAYLASLPDTSMLVDTELGQRILPVL</sequence>
<protein>
    <submittedName>
        <fullName evidence="3">Uncharacterized protein</fullName>
    </submittedName>
</protein>
<evidence type="ECO:0000313" key="4">
    <source>
        <dbReference type="Proteomes" id="UP001365542"/>
    </source>
</evidence>
<evidence type="ECO:0000313" key="3">
    <source>
        <dbReference type="EMBL" id="KAK6530357.1"/>
    </source>
</evidence>
<feature type="region of interest" description="Disordered" evidence="1">
    <location>
        <begin position="223"/>
        <end position="255"/>
    </location>
</feature>
<evidence type="ECO:0000256" key="2">
    <source>
        <dbReference type="SAM" id="Phobius"/>
    </source>
</evidence>
<reference evidence="3 4" key="1">
    <citation type="submission" date="2019-10" db="EMBL/GenBank/DDBJ databases">
        <authorList>
            <person name="Palmer J.M."/>
        </authorList>
    </citation>
    <scope>NUCLEOTIDE SEQUENCE [LARGE SCALE GENOMIC DNA]</scope>
    <source>
        <strain evidence="3 4">TWF694</strain>
    </source>
</reference>
<feature type="region of interest" description="Disordered" evidence="1">
    <location>
        <begin position="1"/>
        <end position="78"/>
    </location>
</feature>
<dbReference type="AlphaFoldDB" id="A0AAV9WYY6"/>
<keyword evidence="2" id="KW-0472">Membrane</keyword>
<keyword evidence="4" id="KW-1185">Reference proteome</keyword>
<proteinExistence type="predicted"/>
<name>A0AAV9WYY6_9PEZI</name>